<evidence type="ECO:0000313" key="2">
    <source>
        <dbReference type="Proteomes" id="UP001062846"/>
    </source>
</evidence>
<sequence length="223" mass="25028">METTRPPLQNSIHRTPQPSPSPSHSQTTSRKRGKTRPDSDQASTFDSNADSLDSLPQWSHSHRCRDSEGCDDGKRRKRSPLKKISDDGVAKCRAKKAPCQESSEEGTLSKYRFQRRLRTRTMTFISVLDRFLTSDNSLPKEGQSVDDRSLKQRHMSSLLCCCKASYNMSLPSGSPAIASLSLDSFSLSANSYGREVTSMISLLFHLPQWQFEGGCFGFKLWSI</sequence>
<gene>
    <name evidence="1" type="ORF">RHMOL_Rhmol04G0217000</name>
</gene>
<evidence type="ECO:0000313" key="1">
    <source>
        <dbReference type="EMBL" id="KAI8559957.1"/>
    </source>
</evidence>
<name>A0ACC0P2T3_RHOML</name>
<reference evidence="1" key="1">
    <citation type="submission" date="2022-02" db="EMBL/GenBank/DDBJ databases">
        <title>Plant Genome Project.</title>
        <authorList>
            <person name="Zhang R.-G."/>
        </authorList>
    </citation>
    <scope>NUCLEOTIDE SEQUENCE</scope>
    <source>
        <strain evidence="1">AT1</strain>
    </source>
</reference>
<proteinExistence type="predicted"/>
<accession>A0ACC0P2T3</accession>
<organism evidence="1 2">
    <name type="scientific">Rhododendron molle</name>
    <name type="common">Chinese azalea</name>
    <name type="synonym">Azalea mollis</name>
    <dbReference type="NCBI Taxonomy" id="49168"/>
    <lineage>
        <taxon>Eukaryota</taxon>
        <taxon>Viridiplantae</taxon>
        <taxon>Streptophyta</taxon>
        <taxon>Embryophyta</taxon>
        <taxon>Tracheophyta</taxon>
        <taxon>Spermatophyta</taxon>
        <taxon>Magnoliopsida</taxon>
        <taxon>eudicotyledons</taxon>
        <taxon>Gunneridae</taxon>
        <taxon>Pentapetalae</taxon>
        <taxon>asterids</taxon>
        <taxon>Ericales</taxon>
        <taxon>Ericaceae</taxon>
        <taxon>Ericoideae</taxon>
        <taxon>Rhodoreae</taxon>
        <taxon>Rhododendron</taxon>
    </lineage>
</organism>
<keyword evidence="2" id="KW-1185">Reference proteome</keyword>
<dbReference type="EMBL" id="CM046391">
    <property type="protein sequence ID" value="KAI8559957.1"/>
    <property type="molecule type" value="Genomic_DNA"/>
</dbReference>
<protein>
    <submittedName>
        <fullName evidence="1">Uncharacterized protein</fullName>
    </submittedName>
</protein>
<comment type="caution">
    <text evidence="1">The sequence shown here is derived from an EMBL/GenBank/DDBJ whole genome shotgun (WGS) entry which is preliminary data.</text>
</comment>
<dbReference type="Proteomes" id="UP001062846">
    <property type="component" value="Chromosome 4"/>
</dbReference>